<feature type="transmembrane region" description="Helical" evidence="5">
    <location>
        <begin position="233"/>
        <end position="254"/>
    </location>
</feature>
<dbReference type="Proteomes" id="UP000199657">
    <property type="component" value="Unassembled WGS sequence"/>
</dbReference>
<dbReference type="Pfam" id="PF07690">
    <property type="entry name" value="MFS_1"/>
    <property type="match status" value="1"/>
</dbReference>
<dbReference type="SUPFAM" id="SSF103473">
    <property type="entry name" value="MFS general substrate transporter"/>
    <property type="match status" value="1"/>
</dbReference>
<dbReference type="EMBL" id="FOEG01000007">
    <property type="protein sequence ID" value="SEP03869.1"/>
    <property type="molecule type" value="Genomic_DNA"/>
</dbReference>
<feature type="transmembrane region" description="Helical" evidence="5">
    <location>
        <begin position="292"/>
        <end position="313"/>
    </location>
</feature>
<feature type="transmembrane region" description="Helical" evidence="5">
    <location>
        <begin position="359"/>
        <end position="377"/>
    </location>
</feature>
<proteinExistence type="predicted"/>
<name>A0A1H8UKX7_9GAMM</name>
<feature type="transmembrane region" description="Helical" evidence="5">
    <location>
        <begin position="131"/>
        <end position="150"/>
    </location>
</feature>
<dbReference type="PROSITE" id="PS50850">
    <property type="entry name" value="MFS"/>
    <property type="match status" value="1"/>
</dbReference>
<dbReference type="GO" id="GO:0005886">
    <property type="term" value="C:plasma membrane"/>
    <property type="evidence" value="ECO:0007669"/>
    <property type="project" value="TreeGrafter"/>
</dbReference>
<evidence type="ECO:0000256" key="4">
    <source>
        <dbReference type="SAM" id="MobiDB-lite"/>
    </source>
</evidence>
<feature type="transmembrane region" description="Helical" evidence="5">
    <location>
        <begin position="203"/>
        <end position="227"/>
    </location>
</feature>
<feature type="compositionally biased region" description="Basic and acidic residues" evidence="4">
    <location>
        <begin position="399"/>
        <end position="409"/>
    </location>
</feature>
<protein>
    <submittedName>
        <fullName evidence="7">Predicted arabinose efflux permease, MFS family</fullName>
    </submittedName>
</protein>
<dbReference type="InterPro" id="IPR011701">
    <property type="entry name" value="MFS"/>
</dbReference>
<dbReference type="InterPro" id="IPR036259">
    <property type="entry name" value="MFS_trans_sf"/>
</dbReference>
<dbReference type="PANTHER" id="PTHR23521">
    <property type="entry name" value="TRANSPORTER MFS SUPERFAMILY"/>
    <property type="match status" value="1"/>
</dbReference>
<evidence type="ECO:0000313" key="8">
    <source>
        <dbReference type="Proteomes" id="UP000199657"/>
    </source>
</evidence>
<keyword evidence="1 5" id="KW-0812">Transmembrane</keyword>
<keyword evidence="8" id="KW-1185">Reference proteome</keyword>
<feature type="transmembrane region" description="Helical" evidence="5">
    <location>
        <begin position="325"/>
        <end position="353"/>
    </location>
</feature>
<feature type="transmembrane region" description="Helical" evidence="5">
    <location>
        <begin position="98"/>
        <end position="119"/>
    </location>
</feature>
<feature type="transmembrane region" description="Helical" evidence="5">
    <location>
        <begin position="73"/>
        <end position="92"/>
    </location>
</feature>
<organism evidence="7 8">
    <name type="scientific">Aquisalimonas asiatica</name>
    <dbReference type="NCBI Taxonomy" id="406100"/>
    <lineage>
        <taxon>Bacteria</taxon>
        <taxon>Pseudomonadati</taxon>
        <taxon>Pseudomonadota</taxon>
        <taxon>Gammaproteobacteria</taxon>
        <taxon>Chromatiales</taxon>
        <taxon>Ectothiorhodospiraceae</taxon>
        <taxon>Aquisalimonas</taxon>
    </lineage>
</organism>
<dbReference type="STRING" id="406100.SAMN04488052_10762"/>
<keyword evidence="2 5" id="KW-1133">Transmembrane helix</keyword>
<evidence type="ECO:0000256" key="3">
    <source>
        <dbReference type="ARBA" id="ARBA00023136"/>
    </source>
</evidence>
<feature type="transmembrane region" description="Helical" evidence="5">
    <location>
        <begin position="162"/>
        <end position="182"/>
    </location>
</feature>
<dbReference type="PANTHER" id="PTHR23521:SF3">
    <property type="entry name" value="MFS TRANSPORTER"/>
    <property type="match status" value="1"/>
</dbReference>
<keyword evidence="3 5" id="KW-0472">Membrane</keyword>
<accession>A0A1H8UKX7</accession>
<evidence type="ECO:0000256" key="1">
    <source>
        <dbReference type="ARBA" id="ARBA00022692"/>
    </source>
</evidence>
<reference evidence="7 8" key="1">
    <citation type="submission" date="2016-10" db="EMBL/GenBank/DDBJ databases">
        <authorList>
            <person name="de Groot N.N."/>
        </authorList>
    </citation>
    <scope>NUCLEOTIDE SEQUENCE [LARGE SCALE GENOMIC DNA]</scope>
    <source>
        <strain evidence="7 8">CGMCC 1.6291</strain>
    </source>
</reference>
<dbReference type="AlphaFoldDB" id="A0A1H8UKX7"/>
<evidence type="ECO:0000313" key="7">
    <source>
        <dbReference type="EMBL" id="SEP03869.1"/>
    </source>
</evidence>
<evidence type="ECO:0000256" key="5">
    <source>
        <dbReference type="SAM" id="Phobius"/>
    </source>
</evidence>
<dbReference type="InterPro" id="IPR047200">
    <property type="entry name" value="MFS_YcaD-like"/>
</dbReference>
<evidence type="ECO:0000259" key="6">
    <source>
        <dbReference type="PROSITE" id="PS50850"/>
    </source>
</evidence>
<gene>
    <name evidence="7" type="ORF">SAMN04488052_10762</name>
</gene>
<feature type="domain" description="Major facilitator superfamily (MFS) profile" evidence="6">
    <location>
        <begin position="2"/>
        <end position="382"/>
    </location>
</feature>
<evidence type="ECO:0000256" key="2">
    <source>
        <dbReference type="ARBA" id="ARBA00022989"/>
    </source>
</evidence>
<sequence length="429" mass="44495">MRQFLVSIIALLTSVAIMLIGTGLMGTLLSVRLNFETVDPQIKGIILAAYYVGLVAGSQWAGRVIRQVGHIRAFAIFAAACTAAILLQGLYVLPAAWFLLRVLIGFSIAGIYMVVESWLNERADPANRGRVFSLYQVVSYLGLGAGQLLLPFGDPAGTELFMVVAILFALCLVPVALSRASSPPEPAPHTPMALTATLTGSPLAAWTCIASGLMSGALFTLAPAFGLRIGLDVNGVALLMASLIFGGIALQWPIGLLSDRVGRQPMILLAGSVSALLALGIAMLATTVPLELLLAATAIFGGFTFTFYPLAVAQANDRAGTGGDFVAVAAALLFLWGVAAAGSPVLAGLIIAALGGAGLFIYMAVIAAATGAAAWLLRHERAAAHGPYRTMSRTTPAIHELDPRAHADDDQPPPKSLPDASAASDPEDT</sequence>
<dbReference type="GO" id="GO:0022857">
    <property type="term" value="F:transmembrane transporter activity"/>
    <property type="evidence" value="ECO:0007669"/>
    <property type="project" value="InterPro"/>
</dbReference>
<dbReference type="InterPro" id="IPR020846">
    <property type="entry name" value="MFS_dom"/>
</dbReference>
<feature type="transmembrane region" description="Helical" evidence="5">
    <location>
        <begin position="41"/>
        <end position="61"/>
    </location>
</feature>
<feature type="region of interest" description="Disordered" evidence="4">
    <location>
        <begin position="398"/>
        <end position="429"/>
    </location>
</feature>
<feature type="transmembrane region" description="Helical" evidence="5">
    <location>
        <begin position="7"/>
        <end position="29"/>
    </location>
</feature>
<feature type="transmembrane region" description="Helical" evidence="5">
    <location>
        <begin position="266"/>
        <end position="286"/>
    </location>
</feature>
<dbReference type="CDD" id="cd17477">
    <property type="entry name" value="MFS_YcaD_like"/>
    <property type="match status" value="1"/>
</dbReference>
<dbReference type="Gene3D" id="1.20.1250.20">
    <property type="entry name" value="MFS general substrate transporter like domains"/>
    <property type="match status" value="2"/>
</dbReference>
<dbReference type="RefSeq" id="WP_171909936.1">
    <property type="nucleotide sequence ID" value="NZ_FOEG01000007.1"/>
</dbReference>